<dbReference type="InterPro" id="IPR032710">
    <property type="entry name" value="NTF2-like_dom_sf"/>
</dbReference>
<proteinExistence type="predicted"/>
<dbReference type="SUPFAM" id="SSF54427">
    <property type="entry name" value="NTF2-like"/>
    <property type="match status" value="1"/>
</dbReference>
<protein>
    <submittedName>
        <fullName evidence="2">SnoaL-like domain-containing protein</fullName>
    </submittedName>
</protein>
<dbReference type="RefSeq" id="WP_165611339.1">
    <property type="nucleotide sequence ID" value="NZ_FOZG01000003.1"/>
</dbReference>
<dbReference type="Pfam" id="PF13577">
    <property type="entry name" value="SnoaL_4"/>
    <property type="match status" value="1"/>
</dbReference>
<name>A0A1I6M3V8_9SPHN</name>
<evidence type="ECO:0000313" key="3">
    <source>
        <dbReference type="Proteomes" id="UP000198824"/>
    </source>
</evidence>
<dbReference type="Proteomes" id="UP000198824">
    <property type="component" value="Unassembled WGS sequence"/>
</dbReference>
<gene>
    <name evidence="2" type="ORF">SAMN05192580_3414</name>
</gene>
<reference evidence="2 3" key="1">
    <citation type="submission" date="2016-10" db="EMBL/GenBank/DDBJ databases">
        <authorList>
            <person name="de Groot N.N."/>
        </authorList>
    </citation>
    <scope>NUCLEOTIDE SEQUENCE [LARGE SCALE GENOMIC DNA]</scope>
    <source>
        <strain evidence="2 3">S5-249</strain>
    </source>
</reference>
<dbReference type="InterPro" id="IPR037401">
    <property type="entry name" value="SnoaL-like"/>
</dbReference>
<accession>A0A1I6M3V8</accession>
<evidence type="ECO:0000259" key="1">
    <source>
        <dbReference type="Pfam" id="PF13577"/>
    </source>
</evidence>
<dbReference type="Gene3D" id="3.10.450.50">
    <property type="match status" value="1"/>
</dbReference>
<keyword evidence="3" id="KW-1185">Reference proteome</keyword>
<dbReference type="AlphaFoldDB" id="A0A1I6M3V8"/>
<dbReference type="EMBL" id="FOZG01000003">
    <property type="protein sequence ID" value="SFS10417.1"/>
    <property type="molecule type" value="Genomic_DNA"/>
</dbReference>
<dbReference type="STRING" id="1166337.SAMN05192580_3414"/>
<sequence>MDADIRILLDKQACTELVYRFARGLDRCDEAVLRSVFHPDGTDDHGYFKGDANAFIAWVLPLLRTMERTQHVIGNVLVEVSGDEAWSESYFVAYHDVTDAAGQALRTTVAGRYLDRFERRGDEWRIAHREFVSDWSASDPRSDMWDRAAGGDRRYGQRAPHDPLYAQGFSAAGQAVAA</sequence>
<organism evidence="2 3">
    <name type="scientific">Sphingomonas jatrophae</name>
    <dbReference type="NCBI Taxonomy" id="1166337"/>
    <lineage>
        <taxon>Bacteria</taxon>
        <taxon>Pseudomonadati</taxon>
        <taxon>Pseudomonadota</taxon>
        <taxon>Alphaproteobacteria</taxon>
        <taxon>Sphingomonadales</taxon>
        <taxon>Sphingomonadaceae</taxon>
        <taxon>Sphingomonas</taxon>
    </lineage>
</organism>
<feature type="domain" description="SnoaL-like" evidence="1">
    <location>
        <begin position="8"/>
        <end position="129"/>
    </location>
</feature>
<evidence type="ECO:0000313" key="2">
    <source>
        <dbReference type="EMBL" id="SFS10417.1"/>
    </source>
</evidence>
<dbReference type="CDD" id="cd00531">
    <property type="entry name" value="NTF2_like"/>
    <property type="match status" value="1"/>
</dbReference>